<dbReference type="AlphaFoldDB" id="A0A0A9W332"/>
<dbReference type="Gene3D" id="2.60.40.10">
    <property type="entry name" value="Immunoglobulins"/>
    <property type="match status" value="1"/>
</dbReference>
<protein>
    <submittedName>
        <fullName evidence="1">Sperm-associated antigen 17</fullName>
    </submittedName>
</protein>
<name>A0A0A9W332_LYGHE</name>
<reference evidence="1" key="1">
    <citation type="journal article" date="2014" name="PLoS ONE">
        <title>Transcriptome-Based Identification of ABC Transporters in the Western Tarnished Plant Bug Lygus hesperus.</title>
        <authorList>
            <person name="Hull J.J."/>
            <person name="Chaney K."/>
            <person name="Geib S.M."/>
            <person name="Fabrick J.A."/>
            <person name="Brent C.S."/>
            <person name="Walsh D."/>
            <person name="Lavine L.C."/>
        </authorList>
    </citation>
    <scope>NUCLEOTIDE SEQUENCE</scope>
</reference>
<sequence>MVAQEVCNSDTKVLPLMHSTYLFDQINTRCGSENGNKLLSRLTVLRDPRLSLSTQWVDFGDVSVEHIYVTSLTLFNCSVVPVRFRVRVPVEVQTCLSVKYNHQFLAAGMETVISL</sequence>
<evidence type="ECO:0000313" key="1">
    <source>
        <dbReference type="EMBL" id="JAG02209.1"/>
    </source>
</evidence>
<organism evidence="1">
    <name type="scientific">Lygus hesperus</name>
    <name type="common">Western plant bug</name>
    <dbReference type="NCBI Taxonomy" id="30085"/>
    <lineage>
        <taxon>Eukaryota</taxon>
        <taxon>Metazoa</taxon>
        <taxon>Ecdysozoa</taxon>
        <taxon>Arthropoda</taxon>
        <taxon>Hexapoda</taxon>
        <taxon>Insecta</taxon>
        <taxon>Pterygota</taxon>
        <taxon>Neoptera</taxon>
        <taxon>Paraneoptera</taxon>
        <taxon>Hemiptera</taxon>
        <taxon>Heteroptera</taxon>
        <taxon>Panheteroptera</taxon>
        <taxon>Cimicomorpha</taxon>
        <taxon>Miridae</taxon>
        <taxon>Mirini</taxon>
        <taxon>Lygus</taxon>
    </lineage>
</organism>
<accession>A0A0A9W332</accession>
<dbReference type="Pfam" id="PF14874">
    <property type="entry name" value="PapD-like"/>
    <property type="match status" value="1"/>
</dbReference>
<dbReference type="InterPro" id="IPR013783">
    <property type="entry name" value="Ig-like_fold"/>
</dbReference>
<gene>
    <name evidence="1" type="primary">SPAG17</name>
    <name evidence="1" type="ORF">CM83_29703</name>
</gene>
<proteinExistence type="predicted"/>
<dbReference type="EMBL" id="GBHO01041395">
    <property type="protein sequence ID" value="JAG02209.1"/>
    <property type="molecule type" value="Transcribed_RNA"/>
</dbReference>
<reference evidence="1" key="2">
    <citation type="submission" date="2014-07" db="EMBL/GenBank/DDBJ databases">
        <authorList>
            <person name="Hull J."/>
        </authorList>
    </citation>
    <scope>NUCLEOTIDE SEQUENCE</scope>
</reference>